<reference evidence="3 4" key="1">
    <citation type="submission" date="2020-01" db="EMBL/GenBank/DDBJ databases">
        <title>Genetics and antimicrobial susceptibilities of Nocardia species isolated from the soil; a comparison with species isolated from humans.</title>
        <authorList>
            <person name="Carrasco G."/>
            <person name="Monzon S."/>
            <person name="Sansegundo M."/>
            <person name="Garcia E."/>
            <person name="Garrido N."/>
            <person name="Medina M.J."/>
            <person name="Villalon P."/>
            <person name="Ramirez-Arocha A.C."/>
            <person name="Jimenez P."/>
            <person name="Cuesta I."/>
            <person name="Valdezate S."/>
        </authorList>
    </citation>
    <scope>NUCLEOTIDE SEQUENCE [LARGE SCALE GENOMIC DNA]</scope>
    <source>
        <strain evidence="1 3">CNM20110639</strain>
        <strain evidence="2 4">CNM20110649</strain>
    </source>
</reference>
<dbReference type="AlphaFoldDB" id="A0A6P1CYK6"/>
<proteinExistence type="predicted"/>
<protein>
    <recommendedName>
        <fullName evidence="5">DUF3224 domain-containing protein</fullName>
    </recommendedName>
</protein>
<evidence type="ECO:0000313" key="2">
    <source>
        <dbReference type="EMBL" id="NEW54507.1"/>
    </source>
</evidence>
<dbReference type="EMBL" id="JAAGUX010000003">
    <property type="protein sequence ID" value="NEW54507.1"/>
    <property type="molecule type" value="Genomic_DNA"/>
</dbReference>
<organism evidence="1 3">
    <name type="scientific">Nocardia cyriacigeorgica</name>
    <dbReference type="NCBI Taxonomy" id="135487"/>
    <lineage>
        <taxon>Bacteria</taxon>
        <taxon>Bacillati</taxon>
        <taxon>Actinomycetota</taxon>
        <taxon>Actinomycetes</taxon>
        <taxon>Mycobacteriales</taxon>
        <taxon>Nocardiaceae</taxon>
        <taxon>Nocardia</taxon>
    </lineage>
</organism>
<evidence type="ECO:0000313" key="4">
    <source>
        <dbReference type="Proteomes" id="UP000470876"/>
    </source>
</evidence>
<sequence>MLGDKIGEFNGQTIGTRVLEDIGTGPRTEVTDRSSGTAYGVRADSTVTYVGTLRPNGTIAGSGTGFVVTESGETATFRGVGVGHFGPDGSTVWRGSLFYETESEALSRLNGIAALFEYQIDASGKSSGQFYEWK</sequence>
<dbReference type="RefSeq" id="WP_163822881.1">
    <property type="nucleotide sequence ID" value="NZ_JAAGUX010000003.1"/>
</dbReference>
<dbReference type="Proteomes" id="UP000470876">
    <property type="component" value="Unassembled WGS sequence"/>
</dbReference>
<accession>A0A6P1CYK6</accession>
<comment type="caution">
    <text evidence="1">The sequence shown here is derived from an EMBL/GenBank/DDBJ whole genome shotgun (WGS) entry which is preliminary data.</text>
</comment>
<evidence type="ECO:0008006" key="5">
    <source>
        <dbReference type="Google" id="ProtNLM"/>
    </source>
</evidence>
<evidence type="ECO:0000313" key="3">
    <source>
        <dbReference type="Proteomes" id="UP000468928"/>
    </source>
</evidence>
<name>A0A6P1CYK6_9NOCA</name>
<dbReference type="EMBL" id="JAAGUZ010000003">
    <property type="protein sequence ID" value="NEW43195.1"/>
    <property type="molecule type" value="Genomic_DNA"/>
</dbReference>
<evidence type="ECO:0000313" key="1">
    <source>
        <dbReference type="EMBL" id="NEW43195.1"/>
    </source>
</evidence>
<gene>
    <name evidence="1" type="ORF">GV789_01780</name>
    <name evidence="2" type="ORF">GV794_02345</name>
</gene>
<dbReference type="Proteomes" id="UP000468928">
    <property type="component" value="Unassembled WGS sequence"/>
</dbReference>
<keyword evidence="4" id="KW-1185">Reference proteome</keyword>